<feature type="compositionally biased region" description="Polar residues" evidence="1">
    <location>
        <begin position="32"/>
        <end position="44"/>
    </location>
</feature>
<reference evidence="2 3" key="1">
    <citation type="journal article" date="2019" name="Commun. Biol.">
        <title>The bagworm genome reveals a unique fibroin gene that provides high tensile strength.</title>
        <authorList>
            <person name="Kono N."/>
            <person name="Nakamura H."/>
            <person name="Ohtoshi R."/>
            <person name="Tomita M."/>
            <person name="Numata K."/>
            <person name="Arakawa K."/>
        </authorList>
    </citation>
    <scope>NUCLEOTIDE SEQUENCE [LARGE SCALE GENOMIC DNA]</scope>
</reference>
<evidence type="ECO:0000256" key="1">
    <source>
        <dbReference type="SAM" id="MobiDB-lite"/>
    </source>
</evidence>
<feature type="region of interest" description="Disordered" evidence="1">
    <location>
        <begin position="32"/>
        <end position="72"/>
    </location>
</feature>
<keyword evidence="3" id="KW-1185">Reference proteome</keyword>
<comment type="caution">
    <text evidence="2">The sequence shown here is derived from an EMBL/GenBank/DDBJ whole genome shotgun (WGS) entry which is preliminary data.</text>
</comment>
<dbReference type="EMBL" id="BGZK01000036">
    <property type="protein sequence ID" value="GBP09520.1"/>
    <property type="molecule type" value="Genomic_DNA"/>
</dbReference>
<gene>
    <name evidence="2" type="ORF">EVAR_76539_1</name>
</gene>
<dbReference type="OrthoDB" id="6430887at2759"/>
<evidence type="ECO:0000313" key="3">
    <source>
        <dbReference type="Proteomes" id="UP000299102"/>
    </source>
</evidence>
<dbReference type="Proteomes" id="UP000299102">
    <property type="component" value="Unassembled WGS sequence"/>
</dbReference>
<evidence type="ECO:0000313" key="2">
    <source>
        <dbReference type="EMBL" id="GBP09520.1"/>
    </source>
</evidence>
<dbReference type="AlphaFoldDB" id="A0A4C1T7J8"/>
<sequence>MRCPTEKLPENYGWTIIDGKYQYYWYDGPQSPSFQELSSATQDSDITDKEMETDEDDSDVGAEDFFDASDED</sequence>
<organism evidence="2 3">
    <name type="scientific">Eumeta variegata</name>
    <name type="common">Bagworm moth</name>
    <name type="synonym">Eumeta japonica</name>
    <dbReference type="NCBI Taxonomy" id="151549"/>
    <lineage>
        <taxon>Eukaryota</taxon>
        <taxon>Metazoa</taxon>
        <taxon>Ecdysozoa</taxon>
        <taxon>Arthropoda</taxon>
        <taxon>Hexapoda</taxon>
        <taxon>Insecta</taxon>
        <taxon>Pterygota</taxon>
        <taxon>Neoptera</taxon>
        <taxon>Endopterygota</taxon>
        <taxon>Lepidoptera</taxon>
        <taxon>Glossata</taxon>
        <taxon>Ditrysia</taxon>
        <taxon>Tineoidea</taxon>
        <taxon>Psychidae</taxon>
        <taxon>Oiketicinae</taxon>
        <taxon>Eumeta</taxon>
    </lineage>
</organism>
<feature type="compositionally biased region" description="Acidic residues" evidence="1">
    <location>
        <begin position="51"/>
        <end position="72"/>
    </location>
</feature>
<proteinExistence type="predicted"/>
<name>A0A4C1T7J8_EUMVA</name>
<accession>A0A4C1T7J8</accession>
<protein>
    <submittedName>
        <fullName evidence="2">Uncharacterized protein</fullName>
    </submittedName>
</protein>